<keyword evidence="1" id="KW-0687">Ribonucleoprotein</keyword>
<dbReference type="NCBIfam" id="TIGR02436">
    <property type="entry name" value="four helix bundle protein"/>
    <property type="match status" value="1"/>
</dbReference>
<reference evidence="1 2" key="1">
    <citation type="journal article" date="2015" name="Nature">
        <title>rRNA introns, odd ribosomes, and small enigmatic genomes across a large radiation of phyla.</title>
        <authorList>
            <person name="Brown C.T."/>
            <person name="Hug L.A."/>
            <person name="Thomas B.C."/>
            <person name="Sharon I."/>
            <person name="Castelle C.J."/>
            <person name="Singh A."/>
            <person name="Wilkins M.J."/>
            <person name="Williams K.H."/>
            <person name="Banfield J.F."/>
        </authorList>
    </citation>
    <scope>NUCLEOTIDE SEQUENCE [LARGE SCALE GENOMIC DNA]</scope>
</reference>
<protein>
    <submittedName>
        <fullName evidence="1">S23 ribosomal protein</fullName>
    </submittedName>
</protein>
<dbReference type="AlphaFoldDB" id="A0A0G0NGF2"/>
<dbReference type="SUPFAM" id="SSF158446">
    <property type="entry name" value="IVS-encoded protein-like"/>
    <property type="match status" value="1"/>
</dbReference>
<dbReference type="Pfam" id="PF05635">
    <property type="entry name" value="23S_rRNA_IVP"/>
    <property type="match status" value="1"/>
</dbReference>
<sequence length="124" mass="14561">MQYGKRDSEIGYKKLIAWQISDEFAWSVYNLTDDFPKEELFGLTSQLRRAVLSIPLNIVEGYARNSKNEFRRFLKISLGSLAEVGYLLDFALRRKYISNKNFEEAIVLKERCGQLIWKLMISQK</sequence>
<dbReference type="EMBL" id="LBVL01000011">
    <property type="protein sequence ID" value="KKQ84984.1"/>
    <property type="molecule type" value="Genomic_DNA"/>
</dbReference>
<dbReference type="Gene3D" id="1.20.1440.60">
    <property type="entry name" value="23S rRNA-intervening sequence"/>
    <property type="match status" value="1"/>
</dbReference>
<proteinExistence type="predicted"/>
<dbReference type="CDD" id="cd16377">
    <property type="entry name" value="23S_rRNA_IVP_like"/>
    <property type="match status" value="1"/>
</dbReference>
<gene>
    <name evidence="1" type="ORF">UT08_C0011G0002</name>
</gene>
<keyword evidence="1" id="KW-0689">Ribosomal protein</keyword>
<evidence type="ECO:0000313" key="2">
    <source>
        <dbReference type="Proteomes" id="UP000034081"/>
    </source>
</evidence>
<accession>A0A0G0NGF2</accession>
<name>A0A0G0NGF2_9BACT</name>
<dbReference type="Proteomes" id="UP000034081">
    <property type="component" value="Unassembled WGS sequence"/>
</dbReference>
<dbReference type="GO" id="GO:0005840">
    <property type="term" value="C:ribosome"/>
    <property type="evidence" value="ECO:0007669"/>
    <property type="project" value="UniProtKB-KW"/>
</dbReference>
<dbReference type="PANTHER" id="PTHR38471">
    <property type="entry name" value="FOUR HELIX BUNDLE PROTEIN"/>
    <property type="match status" value="1"/>
</dbReference>
<dbReference type="PATRIC" id="fig|1618570.3.peg.981"/>
<dbReference type="InterPro" id="IPR036583">
    <property type="entry name" value="23S_rRNA_IVS_sf"/>
</dbReference>
<organism evidence="1 2">
    <name type="scientific">Candidatus Woesebacteria bacterium GW2011_GWB1_38_8</name>
    <dbReference type="NCBI Taxonomy" id="1618570"/>
    <lineage>
        <taxon>Bacteria</taxon>
        <taxon>Candidatus Woeseibacteriota</taxon>
    </lineage>
</organism>
<dbReference type="PANTHER" id="PTHR38471:SF2">
    <property type="entry name" value="FOUR HELIX BUNDLE PROTEIN"/>
    <property type="match status" value="1"/>
</dbReference>
<evidence type="ECO:0000313" key="1">
    <source>
        <dbReference type="EMBL" id="KKQ84984.1"/>
    </source>
</evidence>
<dbReference type="STRING" id="1618570.UT08_C0011G0002"/>
<dbReference type="InterPro" id="IPR012657">
    <property type="entry name" value="23S_rRNA-intervening_sequence"/>
</dbReference>
<comment type="caution">
    <text evidence="1">The sequence shown here is derived from an EMBL/GenBank/DDBJ whole genome shotgun (WGS) entry which is preliminary data.</text>
</comment>